<proteinExistence type="predicted"/>
<name>A0A2P2R0A2_RHIMU</name>
<reference evidence="1" key="1">
    <citation type="submission" date="2018-02" db="EMBL/GenBank/DDBJ databases">
        <title>Rhizophora mucronata_Transcriptome.</title>
        <authorList>
            <person name="Meera S.P."/>
            <person name="Sreeshan A."/>
            <person name="Augustine A."/>
        </authorList>
    </citation>
    <scope>NUCLEOTIDE SEQUENCE</scope>
    <source>
        <tissue evidence="1">Leaf</tissue>
    </source>
</reference>
<protein>
    <submittedName>
        <fullName evidence="1">Uncharacterized protein</fullName>
    </submittedName>
</protein>
<evidence type="ECO:0000313" key="1">
    <source>
        <dbReference type="EMBL" id="MBX72650.1"/>
    </source>
</evidence>
<sequence>MYMRQAELRWTLQIKQSMSTLNNAMSSQCRS</sequence>
<organism evidence="1">
    <name type="scientific">Rhizophora mucronata</name>
    <name type="common">Asiatic mangrove</name>
    <dbReference type="NCBI Taxonomy" id="61149"/>
    <lineage>
        <taxon>Eukaryota</taxon>
        <taxon>Viridiplantae</taxon>
        <taxon>Streptophyta</taxon>
        <taxon>Embryophyta</taxon>
        <taxon>Tracheophyta</taxon>
        <taxon>Spermatophyta</taxon>
        <taxon>Magnoliopsida</taxon>
        <taxon>eudicotyledons</taxon>
        <taxon>Gunneridae</taxon>
        <taxon>Pentapetalae</taxon>
        <taxon>rosids</taxon>
        <taxon>fabids</taxon>
        <taxon>Malpighiales</taxon>
        <taxon>Rhizophoraceae</taxon>
        <taxon>Rhizophora</taxon>
    </lineage>
</organism>
<dbReference type="EMBL" id="GGEC01092166">
    <property type="protein sequence ID" value="MBX72650.1"/>
    <property type="molecule type" value="Transcribed_RNA"/>
</dbReference>
<accession>A0A2P2R0A2</accession>
<dbReference type="AlphaFoldDB" id="A0A2P2R0A2"/>